<evidence type="ECO:0000313" key="2">
    <source>
        <dbReference type="Proteomes" id="UP000789920"/>
    </source>
</evidence>
<sequence>MNVQSNHMLSCKPVSNEIENHSEYAYVTAPSSPLIEYTYATTIALIYNRDFVNFPSKSIETDQYDSSEDMS</sequence>
<dbReference type="Proteomes" id="UP000789920">
    <property type="component" value="Unassembled WGS sequence"/>
</dbReference>
<name>A0ACA9KPP6_9GLOM</name>
<accession>A0ACA9KPP6</accession>
<evidence type="ECO:0000313" key="1">
    <source>
        <dbReference type="EMBL" id="CAG8483294.1"/>
    </source>
</evidence>
<keyword evidence="2" id="KW-1185">Reference proteome</keyword>
<reference evidence="1" key="1">
    <citation type="submission" date="2021-06" db="EMBL/GenBank/DDBJ databases">
        <authorList>
            <person name="Kallberg Y."/>
            <person name="Tangrot J."/>
            <person name="Rosling A."/>
        </authorList>
    </citation>
    <scope>NUCLEOTIDE SEQUENCE</scope>
    <source>
        <strain evidence="1">MA461A</strain>
    </source>
</reference>
<proteinExistence type="predicted"/>
<gene>
    <name evidence="1" type="ORF">RPERSI_LOCUS1073</name>
</gene>
<comment type="caution">
    <text evidence="1">The sequence shown here is derived from an EMBL/GenBank/DDBJ whole genome shotgun (WGS) entry which is preliminary data.</text>
</comment>
<dbReference type="EMBL" id="CAJVQC010000896">
    <property type="protein sequence ID" value="CAG8483294.1"/>
    <property type="molecule type" value="Genomic_DNA"/>
</dbReference>
<organism evidence="1 2">
    <name type="scientific">Racocetra persica</name>
    <dbReference type="NCBI Taxonomy" id="160502"/>
    <lineage>
        <taxon>Eukaryota</taxon>
        <taxon>Fungi</taxon>
        <taxon>Fungi incertae sedis</taxon>
        <taxon>Mucoromycota</taxon>
        <taxon>Glomeromycotina</taxon>
        <taxon>Glomeromycetes</taxon>
        <taxon>Diversisporales</taxon>
        <taxon>Gigasporaceae</taxon>
        <taxon>Racocetra</taxon>
    </lineage>
</organism>
<feature type="non-terminal residue" evidence="1">
    <location>
        <position position="71"/>
    </location>
</feature>
<protein>
    <submittedName>
        <fullName evidence="1">4222_t:CDS:1</fullName>
    </submittedName>
</protein>